<accession>A0A1Z5T456</accession>
<dbReference type="VEuPathDB" id="FungiDB:BTJ68_10635"/>
<evidence type="ECO:0000256" key="1">
    <source>
        <dbReference type="SAM" id="MobiDB-lite"/>
    </source>
</evidence>
<evidence type="ECO:0000313" key="2">
    <source>
        <dbReference type="EMBL" id="OTA30814.1"/>
    </source>
</evidence>
<gene>
    <name evidence="2" type="ORF">BTJ68_10635</name>
</gene>
<feature type="compositionally biased region" description="Low complexity" evidence="1">
    <location>
        <begin position="286"/>
        <end position="300"/>
    </location>
</feature>
<dbReference type="EMBL" id="MUNK01000129">
    <property type="protein sequence ID" value="OTA30814.1"/>
    <property type="molecule type" value="Genomic_DNA"/>
</dbReference>
<name>A0A1Z5T456_HORWE</name>
<organism evidence="2 3">
    <name type="scientific">Hortaea werneckii EXF-2000</name>
    <dbReference type="NCBI Taxonomy" id="1157616"/>
    <lineage>
        <taxon>Eukaryota</taxon>
        <taxon>Fungi</taxon>
        <taxon>Dikarya</taxon>
        <taxon>Ascomycota</taxon>
        <taxon>Pezizomycotina</taxon>
        <taxon>Dothideomycetes</taxon>
        <taxon>Dothideomycetidae</taxon>
        <taxon>Mycosphaerellales</taxon>
        <taxon>Teratosphaeriaceae</taxon>
        <taxon>Hortaea</taxon>
    </lineage>
</organism>
<dbReference type="SUPFAM" id="SSF53474">
    <property type="entry name" value="alpha/beta-Hydrolases"/>
    <property type="match status" value="1"/>
</dbReference>
<comment type="caution">
    <text evidence="2">The sequence shown here is derived from an EMBL/GenBank/DDBJ whole genome shotgun (WGS) entry which is preliminary data.</text>
</comment>
<dbReference type="InParanoid" id="A0A1Z5T456"/>
<dbReference type="Proteomes" id="UP000194280">
    <property type="component" value="Unassembled WGS sequence"/>
</dbReference>
<evidence type="ECO:0000313" key="3">
    <source>
        <dbReference type="Proteomes" id="UP000194280"/>
    </source>
</evidence>
<dbReference type="OrthoDB" id="5409895at2759"/>
<sequence>MSTPANVDPRTGSRWILGDKFEQVYPHLGSIDNLWNKKWKFPTLLPSSKPLIQKGIHDGYSVEYTKEFLPTAEKLSTEGDELAKAGKKQEAIDIYLRACAVYRIARFPYINSDVKEAAYQAQKDVYMKAAALFDTPIEDISIPHTAAAPNDEGQQIPLYIRLPHGTSKANPTPSVHPHAQPTVPPTAKTTHPRTVSGPAILDWMAQDGRFHMGKVLCWGLSAGGHNAIRAAHTHSTRLLAPSARAQEPTTFFSRAWLEKAKNHEYPWTALPALRAKFGYATEDDSSPTPRRTSPSSRRRL</sequence>
<keyword evidence="3" id="KW-1185">Reference proteome</keyword>
<dbReference type="AlphaFoldDB" id="A0A1Z5T456"/>
<dbReference type="InterPro" id="IPR029058">
    <property type="entry name" value="AB_hydrolase_fold"/>
</dbReference>
<protein>
    <recommendedName>
        <fullName evidence="4">Alpha/beta hydrolase fold-3 domain-containing protein</fullName>
    </recommendedName>
</protein>
<dbReference type="Gene3D" id="3.40.50.1820">
    <property type="entry name" value="alpha/beta hydrolase"/>
    <property type="match status" value="2"/>
</dbReference>
<proteinExistence type="predicted"/>
<feature type="region of interest" description="Disordered" evidence="1">
    <location>
        <begin position="278"/>
        <end position="300"/>
    </location>
</feature>
<evidence type="ECO:0008006" key="4">
    <source>
        <dbReference type="Google" id="ProtNLM"/>
    </source>
</evidence>
<feature type="region of interest" description="Disordered" evidence="1">
    <location>
        <begin position="167"/>
        <end position="192"/>
    </location>
</feature>
<dbReference type="STRING" id="1157616.A0A1Z5T456"/>
<reference evidence="2 3" key="1">
    <citation type="submission" date="2017-01" db="EMBL/GenBank/DDBJ databases">
        <title>The recent genome duplication of the halophilic yeast Hortaea werneckii: insights from long-read sequencing.</title>
        <authorList>
            <person name="Sinha S."/>
            <person name="Flibotte S."/>
            <person name="Neira M."/>
            <person name="Lenassi M."/>
            <person name="Gostincar C."/>
            <person name="Stajich J.E."/>
            <person name="Nislow C.E."/>
        </authorList>
    </citation>
    <scope>NUCLEOTIDE SEQUENCE [LARGE SCALE GENOMIC DNA]</scope>
    <source>
        <strain evidence="2 3">EXF-2000</strain>
    </source>
</reference>